<keyword evidence="1" id="KW-0812">Transmembrane</keyword>
<protein>
    <submittedName>
        <fullName evidence="2">Uncharacterized protein</fullName>
    </submittedName>
</protein>
<organism evidence="2 3">
    <name type="scientific">Brevibacillus panacihumi W25</name>
    <dbReference type="NCBI Taxonomy" id="1408254"/>
    <lineage>
        <taxon>Bacteria</taxon>
        <taxon>Bacillati</taxon>
        <taxon>Bacillota</taxon>
        <taxon>Bacilli</taxon>
        <taxon>Bacillales</taxon>
        <taxon>Paenibacillaceae</taxon>
        <taxon>Brevibacillus</taxon>
    </lineage>
</organism>
<gene>
    <name evidence="2" type="ORF">T458_25245</name>
</gene>
<dbReference type="STRING" id="1408254.T458_25245"/>
<evidence type="ECO:0000313" key="3">
    <source>
        <dbReference type="Proteomes" id="UP000017973"/>
    </source>
</evidence>
<keyword evidence="1" id="KW-0472">Membrane</keyword>
<dbReference type="AlphaFoldDB" id="V6LZ00"/>
<dbReference type="HOGENOM" id="CLU_3165387_0_0_9"/>
<dbReference type="Proteomes" id="UP000017973">
    <property type="component" value="Unassembled WGS sequence"/>
</dbReference>
<reference evidence="2 3" key="1">
    <citation type="journal article" date="2014" name="Genome Announc.">
        <title>Draft Genome Sequence of Brevibacillus panacihumi Strain W25, a Halotolerant Hydrocarbon-Degrading Bacterium.</title>
        <authorList>
            <person name="Wang X."/>
            <person name="Jin D."/>
            <person name="Zhou L."/>
            <person name="Wu L."/>
            <person name="An W."/>
            <person name="Chen Y."/>
            <person name="Zhao L."/>
        </authorList>
    </citation>
    <scope>NUCLEOTIDE SEQUENCE [LARGE SCALE GENOMIC DNA]</scope>
    <source>
        <strain evidence="2 3">W25</strain>
    </source>
</reference>
<sequence>MLHVHVFLVIVIMVGSLCSSLWMAEPEAQFRQTQEERVYRAATIIFH</sequence>
<dbReference type="PATRIC" id="fig|1408254.3.peg.4938"/>
<accession>V6LZ00</accession>
<name>V6LZ00_9BACL</name>
<evidence type="ECO:0000313" key="2">
    <source>
        <dbReference type="EMBL" id="EST51696.1"/>
    </source>
</evidence>
<proteinExistence type="predicted"/>
<feature type="transmembrane region" description="Helical" evidence="1">
    <location>
        <begin position="6"/>
        <end position="24"/>
    </location>
</feature>
<dbReference type="EMBL" id="AYJU01000018">
    <property type="protein sequence ID" value="EST51696.1"/>
    <property type="molecule type" value="Genomic_DNA"/>
</dbReference>
<keyword evidence="1" id="KW-1133">Transmembrane helix</keyword>
<comment type="caution">
    <text evidence="2">The sequence shown here is derived from an EMBL/GenBank/DDBJ whole genome shotgun (WGS) entry which is preliminary data.</text>
</comment>
<evidence type="ECO:0000256" key="1">
    <source>
        <dbReference type="SAM" id="Phobius"/>
    </source>
</evidence>
<keyword evidence="3" id="KW-1185">Reference proteome</keyword>